<dbReference type="SUPFAM" id="SSF159659">
    <property type="entry name" value="Cgl1923-like"/>
    <property type="match status" value="1"/>
</dbReference>
<dbReference type="Proteomes" id="UP000250462">
    <property type="component" value="Unassembled WGS sequence"/>
</dbReference>
<dbReference type="OrthoDB" id="3733464at2"/>
<gene>
    <name evidence="2" type="ORF">DPM12_14740</name>
</gene>
<keyword evidence="3" id="KW-1185">Reference proteome</keyword>
<evidence type="ECO:0000313" key="2">
    <source>
        <dbReference type="EMBL" id="RAW12419.1"/>
    </source>
</evidence>
<proteinExistence type="predicted"/>
<dbReference type="AlphaFoldDB" id="A0A329QL44"/>
<comment type="caution">
    <text evidence="2">The sequence shown here is derived from an EMBL/GenBank/DDBJ whole genome shotgun (WGS) entry which is preliminary data.</text>
</comment>
<dbReference type="PIRSF" id="PIRSF028754">
    <property type="entry name" value="UCP028754"/>
    <property type="match status" value="1"/>
</dbReference>
<evidence type="ECO:0000256" key="1">
    <source>
        <dbReference type="SAM" id="Coils"/>
    </source>
</evidence>
<accession>A0A329QL44</accession>
<dbReference type="EMBL" id="QMIG01000016">
    <property type="protein sequence ID" value="RAW12419.1"/>
    <property type="molecule type" value="Genomic_DNA"/>
</dbReference>
<sequence>MPEALYELVNGEAPEFENPVLLYHFSGFIDAGHAGGGIAEHLLENLEHTEVARFDTDQLVDYRSRRPEMRLSGGMFTSYAAPQLTLQAMRDDGGSPFLLLYGPEPDVRWEAFVAAVKELIEHFGVRLVAGFHGIPAPTPHTRPIGVTAHATRPGLLPADLLIDAELEVPGSASSLLQYRLGEWGQDAVGLVARVPHYLSEAHYPQSSVSLLRSLSSATGLLLPVNDLLEASEEAEQQVQEQVENNEQVARVVQALESQYDAFEGGTSRGNLLAEPKTLPTADEIGADFERFLAELDVGDDRPDE</sequence>
<evidence type="ECO:0000313" key="3">
    <source>
        <dbReference type="Proteomes" id="UP000250462"/>
    </source>
</evidence>
<reference evidence="2 3" key="1">
    <citation type="submission" date="2018-06" db="EMBL/GenBank/DDBJ databases">
        <title>Phytoactinopolyspora halophila sp. nov., a novel halophilic actinomycete isolated from a saline soil in China.</title>
        <authorList>
            <person name="Tang S.-K."/>
        </authorList>
    </citation>
    <scope>NUCLEOTIDE SEQUENCE [LARGE SCALE GENOMIC DNA]</scope>
    <source>
        <strain evidence="2 3">YIM 96934</strain>
    </source>
</reference>
<protein>
    <submittedName>
        <fullName evidence="2">PAC2 family protein</fullName>
    </submittedName>
</protein>
<dbReference type="Gene3D" id="3.40.50.10900">
    <property type="entry name" value="PAC-like subunit"/>
    <property type="match status" value="1"/>
</dbReference>
<feature type="coiled-coil region" evidence="1">
    <location>
        <begin position="224"/>
        <end position="258"/>
    </location>
</feature>
<name>A0A329QL44_9ACTN</name>
<dbReference type="Gene3D" id="1.10.287.100">
    <property type="match status" value="1"/>
</dbReference>
<dbReference type="InterPro" id="IPR008492">
    <property type="entry name" value="Rv2714-like"/>
</dbReference>
<organism evidence="2 3">
    <name type="scientific">Phytoactinopolyspora halophila</name>
    <dbReference type="NCBI Taxonomy" id="1981511"/>
    <lineage>
        <taxon>Bacteria</taxon>
        <taxon>Bacillati</taxon>
        <taxon>Actinomycetota</taxon>
        <taxon>Actinomycetes</taxon>
        <taxon>Jiangellales</taxon>
        <taxon>Jiangellaceae</taxon>
        <taxon>Phytoactinopolyspora</taxon>
    </lineage>
</organism>
<dbReference type="InterPro" id="IPR038389">
    <property type="entry name" value="PSMG2_sf"/>
</dbReference>
<dbReference type="RefSeq" id="WP_112259101.1">
    <property type="nucleotide sequence ID" value="NZ_QMIG01000016.1"/>
</dbReference>
<keyword evidence="1" id="KW-0175">Coiled coil</keyword>
<dbReference type="InterPro" id="IPR019151">
    <property type="entry name" value="Proteasome_assmbl_chaperone_2"/>
</dbReference>
<dbReference type="Pfam" id="PF09754">
    <property type="entry name" value="PAC2"/>
    <property type="match status" value="1"/>
</dbReference>